<keyword evidence="3" id="KW-0560">Oxidoreductase</keyword>
<dbReference type="GO" id="GO:0005737">
    <property type="term" value="C:cytoplasm"/>
    <property type="evidence" value="ECO:0007669"/>
    <property type="project" value="TreeGrafter"/>
</dbReference>
<evidence type="ECO:0000313" key="6">
    <source>
        <dbReference type="Proteomes" id="UP000256748"/>
    </source>
</evidence>
<dbReference type="InterPro" id="IPR012727">
    <property type="entry name" value="Gly_oxidase_ThiO"/>
</dbReference>
<dbReference type="UniPathway" id="UPA00060"/>
<gene>
    <name evidence="5" type="ORF">B5K10_25930</name>
</gene>
<dbReference type="RefSeq" id="WP_116275462.1">
    <property type="nucleotide sequence ID" value="NZ_KZ859527.1"/>
</dbReference>
<dbReference type="GO" id="GO:0016491">
    <property type="term" value="F:oxidoreductase activity"/>
    <property type="evidence" value="ECO:0007669"/>
    <property type="project" value="UniProtKB-KW"/>
</dbReference>
<evidence type="ECO:0000256" key="2">
    <source>
        <dbReference type="ARBA" id="ARBA00022977"/>
    </source>
</evidence>
<dbReference type="AlphaFoldDB" id="A0A3E1B686"/>
<dbReference type="GO" id="GO:0009229">
    <property type="term" value="P:thiamine diphosphate biosynthetic process"/>
    <property type="evidence" value="ECO:0007669"/>
    <property type="project" value="UniProtKB-UniPathway"/>
</dbReference>
<dbReference type="GO" id="GO:0009228">
    <property type="term" value="P:thiamine biosynthetic process"/>
    <property type="evidence" value="ECO:0007669"/>
    <property type="project" value="UniProtKB-KW"/>
</dbReference>
<keyword evidence="2" id="KW-0784">Thiamine biosynthesis</keyword>
<protein>
    <submittedName>
        <fullName evidence="5">Glycine oxidase ThiO</fullName>
    </submittedName>
</protein>
<dbReference type="SUPFAM" id="SSF54373">
    <property type="entry name" value="FAD-linked reductases, C-terminal domain"/>
    <property type="match status" value="1"/>
</dbReference>
<feature type="domain" description="FAD dependent oxidoreductase" evidence="4">
    <location>
        <begin position="2"/>
        <end position="312"/>
    </location>
</feature>
<dbReference type="SUPFAM" id="SSF51971">
    <property type="entry name" value="Nucleotide-binding domain"/>
    <property type="match status" value="1"/>
</dbReference>
<dbReference type="PANTHER" id="PTHR13847">
    <property type="entry name" value="SARCOSINE DEHYDROGENASE-RELATED"/>
    <property type="match status" value="1"/>
</dbReference>
<evidence type="ECO:0000259" key="4">
    <source>
        <dbReference type="Pfam" id="PF01266"/>
    </source>
</evidence>
<dbReference type="EMBL" id="NAOO01000034">
    <property type="protein sequence ID" value="RFB86260.1"/>
    <property type="molecule type" value="Genomic_DNA"/>
</dbReference>
<evidence type="ECO:0000256" key="1">
    <source>
        <dbReference type="ARBA" id="ARBA00004948"/>
    </source>
</evidence>
<dbReference type="InterPro" id="IPR006076">
    <property type="entry name" value="FAD-dep_OxRdtase"/>
</dbReference>
<organism evidence="5 6">
    <name type="scientific">Rhizobium leguminosarum bv. trifolii</name>
    <dbReference type="NCBI Taxonomy" id="386"/>
    <lineage>
        <taxon>Bacteria</taxon>
        <taxon>Pseudomonadati</taxon>
        <taxon>Pseudomonadota</taxon>
        <taxon>Alphaproteobacteria</taxon>
        <taxon>Hyphomicrobiales</taxon>
        <taxon>Rhizobiaceae</taxon>
        <taxon>Rhizobium/Agrobacterium group</taxon>
        <taxon>Rhizobium</taxon>
    </lineage>
</organism>
<proteinExistence type="predicted"/>
<dbReference type="PANTHER" id="PTHR13847:SF289">
    <property type="entry name" value="GLYCINE OXIDASE"/>
    <property type="match status" value="1"/>
</dbReference>
<dbReference type="Gene3D" id="3.50.50.60">
    <property type="entry name" value="FAD/NAD(P)-binding domain"/>
    <property type="match status" value="2"/>
</dbReference>
<comment type="pathway">
    <text evidence="1">Cofactor biosynthesis; thiamine diphosphate biosynthesis.</text>
</comment>
<reference evidence="5 6" key="1">
    <citation type="submission" date="2017-03" db="EMBL/GenBank/DDBJ databases">
        <title>Genome analysis of Rhizobial strains effectives or ineffectives for nitrogen fixation isolated from bean seeds.</title>
        <authorList>
            <person name="Peralta H."/>
            <person name="Aguilar-Vera A."/>
            <person name="Mora Y."/>
            <person name="Vargas-Lagunas C."/>
            <person name="Girard L."/>
            <person name="Mora J."/>
        </authorList>
    </citation>
    <scope>NUCLEOTIDE SEQUENCE [LARGE SCALE GENOMIC DNA]</scope>
    <source>
        <strain evidence="5 6">CCGM5</strain>
    </source>
</reference>
<dbReference type="InterPro" id="IPR036188">
    <property type="entry name" value="FAD/NAD-bd_sf"/>
</dbReference>
<evidence type="ECO:0000313" key="5">
    <source>
        <dbReference type="EMBL" id="RFB86260.1"/>
    </source>
</evidence>
<dbReference type="GO" id="GO:0050660">
    <property type="term" value="F:flavin adenine dinucleotide binding"/>
    <property type="evidence" value="ECO:0007669"/>
    <property type="project" value="InterPro"/>
</dbReference>
<dbReference type="Pfam" id="PF01266">
    <property type="entry name" value="DAO"/>
    <property type="match status" value="1"/>
</dbReference>
<dbReference type="Gene3D" id="3.30.9.10">
    <property type="entry name" value="D-Amino Acid Oxidase, subunit A, domain 2"/>
    <property type="match status" value="2"/>
</dbReference>
<sequence length="326" mass="35459">MRVLVKGAGVAGLTVARELHARGADVTIFDPHPNFAHAASWLAGGMLAPWCERESADEAVLTRGIDAADRWEAILPGSTVRNGTLVVASTRDHGELKRFAGRTTGYQWVKENDIAALEPALATRFRHGLFFPREAHLDPRQALCALKEQLAANGATFTDAAPDDDDFSDIVDCTGAARIGRERDLRGVRGEMLYLQTEEVTLARPVRLLHPRFPVYIVPRGNGLFMIGATMIETDSDGPITARSLMELLNTAYALHPAFADAAVVETGAGIRPALPDNLPRVTREGKIVVFNGLYRHGFLLAPTMAAEAADLVFSQQPKQRNTQCN</sequence>
<dbReference type="NCBIfam" id="TIGR02352">
    <property type="entry name" value="thiamin_ThiO"/>
    <property type="match status" value="1"/>
</dbReference>
<comment type="caution">
    <text evidence="5">The sequence shown here is derived from an EMBL/GenBank/DDBJ whole genome shotgun (WGS) entry which is preliminary data.</text>
</comment>
<dbReference type="Proteomes" id="UP000256748">
    <property type="component" value="Unassembled WGS sequence"/>
</dbReference>
<name>A0A3E1B686_RHILT</name>
<evidence type="ECO:0000256" key="3">
    <source>
        <dbReference type="ARBA" id="ARBA00023002"/>
    </source>
</evidence>
<accession>A0A3E1B686</accession>